<dbReference type="FunFam" id="3.40.50.300:FF:000006">
    <property type="entry name" value="DNA-binding transcriptional regulator NtrC"/>
    <property type="match status" value="1"/>
</dbReference>
<dbReference type="AlphaFoldDB" id="A0A562JPA5"/>
<evidence type="ECO:0000313" key="5">
    <source>
        <dbReference type="EMBL" id="TWH85001.1"/>
    </source>
</evidence>
<dbReference type="GO" id="GO:0006355">
    <property type="term" value="P:regulation of DNA-templated transcription"/>
    <property type="evidence" value="ECO:0007669"/>
    <property type="project" value="InterPro"/>
</dbReference>
<dbReference type="InterPro" id="IPR036388">
    <property type="entry name" value="WH-like_DNA-bd_sf"/>
</dbReference>
<evidence type="ECO:0000313" key="6">
    <source>
        <dbReference type="Proteomes" id="UP000318667"/>
    </source>
</evidence>
<evidence type="ECO:0000256" key="2">
    <source>
        <dbReference type="ARBA" id="ARBA00022840"/>
    </source>
</evidence>
<dbReference type="PROSITE" id="PS50045">
    <property type="entry name" value="SIGMA54_INTERACT_4"/>
    <property type="match status" value="1"/>
</dbReference>
<comment type="caution">
    <text evidence="5">The sequence shown here is derived from an EMBL/GenBank/DDBJ whole genome shotgun (WGS) entry which is preliminary data.</text>
</comment>
<name>A0A562JPA5_9BACI</name>
<dbReference type="Gene3D" id="3.40.50.300">
    <property type="entry name" value="P-loop containing nucleotide triphosphate hydrolases"/>
    <property type="match status" value="1"/>
</dbReference>
<dbReference type="NCBIfam" id="TIGR00229">
    <property type="entry name" value="sensory_box"/>
    <property type="match status" value="1"/>
</dbReference>
<organism evidence="5 6">
    <name type="scientific">Cytobacillus oceanisediminis</name>
    <dbReference type="NCBI Taxonomy" id="665099"/>
    <lineage>
        <taxon>Bacteria</taxon>
        <taxon>Bacillati</taxon>
        <taxon>Bacillota</taxon>
        <taxon>Bacilli</taxon>
        <taxon>Bacillales</taxon>
        <taxon>Bacillaceae</taxon>
        <taxon>Cytobacillus</taxon>
    </lineage>
</organism>
<keyword evidence="6" id="KW-1185">Reference proteome</keyword>
<dbReference type="PROSITE" id="PS50112">
    <property type="entry name" value="PAS"/>
    <property type="match status" value="1"/>
</dbReference>
<dbReference type="SMART" id="SM00382">
    <property type="entry name" value="AAA"/>
    <property type="match status" value="1"/>
</dbReference>
<protein>
    <submittedName>
        <fullName evidence="5">PAS domain S-box-containing protein</fullName>
    </submittedName>
</protein>
<dbReference type="InterPro" id="IPR013668">
    <property type="entry name" value="RNase_R_HTH_12"/>
</dbReference>
<dbReference type="InterPro" id="IPR035965">
    <property type="entry name" value="PAS-like_dom_sf"/>
</dbReference>
<evidence type="ECO:0000256" key="1">
    <source>
        <dbReference type="ARBA" id="ARBA00022741"/>
    </source>
</evidence>
<dbReference type="RefSeq" id="WP_242021022.1">
    <property type="nucleotide sequence ID" value="NZ_CBCSDC010000007.1"/>
</dbReference>
<dbReference type="GeneID" id="65404390"/>
<dbReference type="Pfam" id="PF08461">
    <property type="entry name" value="WHD_RNase_R"/>
    <property type="match status" value="1"/>
</dbReference>
<reference evidence="5 6" key="1">
    <citation type="journal article" date="2015" name="Stand. Genomic Sci.">
        <title>Genomic Encyclopedia of Bacterial and Archaeal Type Strains, Phase III: the genomes of soil and plant-associated and newly described type strains.</title>
        <authorList>
            <person name="Whitman W.B."/>
            <person name="Woyke T."/>
            <person name="Klenk H.P."/>
            <person name="Zhou Y."/>
            <person name="Lilburn T.G."/>
            <person name="Beck B.J."/>
            <person name="De Vos P."/>
            <person name="Vandamme P."/>
            <person name="Eisen J.A."/>
            <person name="Garrity G."/>
            <person name="Hugenholtz P."/>
            <person name="Kyrpides N.C."/>
        </authorList>
    </citation>
    <scope>NUCLEOTIDE SEQUENCE [LARGE SCALE GENOMIC DNA]</scope>
    <source>
        <strain evidence="5 6">CGMCC 1.10115</strain>
    </source>
</reference>
<dbReference type="EMBL" id="VLKI01000009">
    <property type="protein sequence ID" value="TWH85001.1"/>
    <property type="molecule type" value="Genomic_DNA"/>
</dbReference>
<dbReference type="PANTHER" id="PTHR32071:SF57">
    <property type="entry name" value="C4-DICARBOXYLATE TRANSPORT TRANSCRIPTIONAL REGULATORY PROTEIN DCTD"/>
    <property type="match status" value="1"/>
</dbReference>
<dbReference type="CDD" id="cd00009">
    <property type="entry name" value="AAA"/>
    <property type="match status" value="1"/>
</dbReference>
<sequence length="672" mass="75890">MKQELVLLAGTKETCKALTEQLKSMLGRYVNIRSYASEDFLPANIKDSLIVYSSYLIHDEVKHIIDSSCKVIVAHRTINYDYIDSLFEIPKETSVLYVNDFPESVHDSIETLNRLGISHIQYIPYSPGWDVPGSIKIAVTPGEMELIPSFIPIKINLGVRLIDIHTIMKIVDYFRLPETLSVNITDKYTSKIINLSKKLSALKQEAVTLNQYLKRVVDGVNDGILAIDSKGTITVFNEALEKMTGISTEFALKKKVSNVFKNIELLRFLLKEKLEAQEAFTVRQTNVMVHRFPIANEETVVATFKDMDETIEMEKAVKHELQKKGYVSKYTFHSILGNSSILKDTIKIAKKLASTDLPILIQGESGTGKELFAGAIHSESSRKNSPFLGINCNALPEELLESELFGYEEGAFTGARKGGKKGLFEQADGGTLFLDEIGDISTKLQARLLRVLEEWEIRRIGGNKNLPINVRIIAATNRNLKKMIDRGEFREDLYHRLKVLSLTLPSLRQRSEDIPILIQAFIDQSHKPFASINNETLEKLSRMEWKGNIRELKNTVQYMLAVSENDVITTADLPADLEEADENRTPPILISSKKKKEQLLLLNMIDELNKAGNPASRKKLSALSRETPIPLSEQQIRIRLKELEQHGYVVVHQGRTGTQITEKGLHALRQSY</sequence>
<dbReference type="InterPro" id="IPR002078">
    <property type="entry name" value="Sigma_54_int"/>
</dbReference>
<dbReference type="Gene3D" id="1.10.10.10">
    <property type="entry name" value="Winged helix-like DNA-binding domain superfamily/Winged helix DNA-binding domain"/>
    <property type="match status" value="1"/>
</dbReference>
<accession>A0A562JPA5</accession>
<feature type="domain" description="PAS" evidence="4">
    <location>
        <begin position="209"/>
        <end position="249"/>
    </location>
</feature>
<dbReference type="Proteomes" id="UP000318667">
    <property type="component" value="Unassembled WGS sequence"/>
</dbReference>
<evidence type="ECO:0000259" key="3">
    <source>
        <dbReference type="PROSITE" id="PS50045"/>
    </source>
</evidence>
<dbReference type="CDD" id="cd00130">
    <property type="entry name" value="PAS"/>
    <property type="match status" value="1"/>
</dbReference>
<dbReference type="InterPro" id="IPR013767">
    <property type="entry name" value="PAS_fold"/>
</dbReference>
<dbReference type="Pfam" id="PF25601">
    <property type="entry name" value="AAA_lid_14"/>
    <property type="match status" value="1"/>
</dbReference>
<dbReference type="InterPro" id="IPR027417">
    <property type="entry name" value="P-loop_NTPase"/>
</dbReference>
<dbReference type="InterPro" id="IPR000014">
    <property type="entry name" value="PAS"/>
</dbReference>
<dbReference type="SUPFAM" id="SSF55785">
    <property type="entry name" value="PYP-like sensor domain (PAS domain)"/>
    <property type="match status" value="1"/>
</dbReference>
<dbReference type="GO" id="GO:0005524">
    <property type="term" value="F:ATP binding"/>
    <property type="evidence" value="ECO:0007669"/>
    <property type="project" value="UniProtKB-KW"/>
</dbReference>
<dbReference type="InterPro" id="IPR058031">
    <property type="entry name" value="AAA_lid_NorR"/>
</dbReference>
<dbReference type="SMART" id="SM00091">
    <property type="entry name" value="PAS"/>
    <property type="match status" value="1"/>
</dbReference>
<keyword evidence="1" id="KW-0547">Nucleotide-binding</keyword>
<dbReference type="PROSITE" id="PS00676">
    <property type="entry name" value="SIGMA54_INTERACT_2"/>
    <property type="match status" value="1"/>
</dbReference>
<dbReference type="Pfam" id="PF00989">
    <property type="entry name" value="PAS"/>
    <property type="match status" value="1"/>
</dbReference>
<dbReference type="InterPro" id="IPR003593">
    <property type="entry name" value="AAA+_ATPase"/>
</dbReference>
<dbReference type="SUPFAM" id="SSF52540">
    <property type="entry name" value="P-loop containing nucleoside triphosphate hydrolases"/>
    <property type="match status" value="1"/>
</dbReference>
<evidence type="ECO:0000259" key="4">
    <source>
        <dbReference type="PROSITE" id="PS50112"/>
    </source>
</evidence>
<dbReference type="Gene3D" id="3.30.450.20">
    <property type="entry name" value="PAS domain"/>
    <property type="match status" value="1"/>
</dbReference>
<gene>
    <name evidence="5" type="ORF">IQ19_03235</name>
</gene>
<dbReference type="PROSITE" id="PS00675">
    <property type="entry name" value="SIGMA54_INTERACT_1"/>
    <property type="match status" value="1"/>
</dbReference>
<dbReference type="InterPro" id="IPR025662">
    <property type="entry name" value="Sigma_54_int_dom_ATP-bd_1"/>
</dbReference>
<feature type="domain" description="Sigma-54 factor interaction" evidence="3">
    <location>
        <begin position="335"/>
        <end position="561"/>
    </location>
</feature>
<proteinExistence type="predicted"/>
<dbReference type="InterPro" id="IPR025943">
    <property type="entry name" value="Sigma_54_int_dom_ATP-bd_2"/>
</dbReference>
<dbReference type="Gene3D" id="1.10.8.60">
    <property type="match status" value="1"/>
</dbReference>
<keyword evidence="2" id="KW-0067">ATP-binding</keyword>
<dbReference type="PANTHER" id="PTHR32071">
    <property type="entry name" value="TRANSCRIPTIONAL REGULATORY PROTEIN"/>
    <property type="match status" value="1"/>
</dbReference>
<dbReference type="Pfam" id="PF00158">
    <property type="entry name" value="Sigma54_activat"/>
    <property type="match status" value="1"/>
</dbReference>